<dbReference type="CDD" id="cd08267">
    <property type="entry name" value="MDR1"/>
    <property type="match status" value="1"/>
</dbReference>
<dbReference type="InterPro" id="IPR052733">
    <property type="entry name" value="Chloroplast_QOR"/>
</dbReference>
<dbReference type="OrthoDB" id="9785812at2"/>
<dbReference type="InterPro" id="IPR036291">
    <property type="entry name" value="NAD(P)-bd_dom_sf"/>
</dbReference>
<dbReference type="InterPro" id="IPR013154">
    <property type="entry name" value="ADH-like_N"/>
</dbReference>
<organism evidence="2 3">
    <name type="scientific">Veronia nyctiphanis</name>
    <dbReference type="NCBI Taxonomy" id="1278244"/>
    <lineage>
        <taxon>Bacteria</taxon>
        <taxon>Pseudomonadati</taxon>
        <taxon>Pseudomonadota</taxon>
        <taxon>Gammaproteobacteria</taxon>
        <taxon>Vibrionales</taxon>
        <taxon>Vibrionaceae</taxon>
        <taxon>Veronia</taxon>
    </lineage>
</organism>
<dbReference type="SUPFAM" id="SSF50129">
    <property type="entry name" value="GroES-like"/>
    <property type="match status" value="1"/>
</dbReference>
<dbReference type="PROSITE" id="PS01162">
    <property type="entry name" value="QOR_ZETA_CRYSTAL"/>
    <property type="match status" value="1"/>
</dbReference>
<protein>
    <submittedName>
        <fullName evidence="2">Alcohol dehydrogenase</fullName>
    </submittedName>
</protein>
<evidence type="ECO:0000313" key="2">
    <source>
        <dbReference type="EMBL" id="RXJ74193.1"/>
    </source>
</evidence>
<dbReference type="GO" id="GO:0008270">
    <property type="term" value="F:zinc ion binding"/>
    <property type="evidence" value="ECO:0007669"/>
    <property type="project" value="InterPro"/>
</dbReference>
<dbReference type="EMBL" id="PEIB01000003">
    <property type="protein sequence ID" value="RXJ74193.1"/>
    <property type="molecule type" value="Genomic_DNA"/>
</dbReference>
<dbReference type="Proteomes" id="UP000290287">
    <property type="component" value="Unassembled WGS sequence"/>
</dbReference>
<keyword evidence="3" id="KW-1185">Reference proteome</keyword>
<dbReference type="AlphaFoldDB" id="A0A4Q0YTX7"/>
<sequence length="322" mass="35081">MKAIVLSRYGKTDTLSLEEKVIPQPKEGEVLVKVHATSVNDFDWQIMCGKPFITRLVSGILKPKIDVLGAEIAGTVESVGQGVASFVVGDRVFGDVSNSGFGGFAEYTSVSQNALRNMPNLMTFQQAVSLPHASLLAWQGLVDLGKIKQGDNVLINGAGGGVGVFALQIAKVFGCEVTGVDHALKLDFMTGLGFDHVIDYQKTDFTAEAKRYDLILDVKTNRAPSRYLRTLNVPGHYVTVGGDTPRLLQIALFGRLFTKKKGKRLSVLALKPNKGLEHINEMFENGSLNTHIEGPFSLEDIPREMARFGRGEHRGKIVINVV</sequence>
<evidence type="ECO:0000313" key="3">
    <source>
        <dbReference type="Proteomes" id="UP000290287"/>
    </source>
</evidence>
<gene>
    <name evidence="2" type="ORF">CS022_03715</name>
</gene>
<dbReference type="SUPFAM" id="SSF51735">
    <property type="entry name" value="NAD(P)-binding Rossmann-fold domains"/>
    <property type="match status" value="1"/>
</dbReference>
<evidence type="ECO:0000259" key="1">
    <source>
        <dbReference type="SMART" id="SM00829"/>
    </source>
</evidence>
<dbReference type="Pfam" id="PF08240">
    <property type="entry name" value="ADH_N"/>
    <property type="match status" value="1"/>
</dbReference>
<proteinExistence type="predicted"/>
<dbReference type="Gene3D" id="3.90.180.10">
    <property type="entry name" value="Medium-chain alcohol dehydrogenases, catalytic domain"/>
    <property type="match status" value="1"/>
</dbReference>
<dbReference type="GO" id="GO:0016491">
    <property type="term" value="F:oxidoreductase activity"/>
    <property type="evidence" value="ECO:0007669"/>
    <property type="project" value="InterPro"/>
</dbReference>
<accession>A0A4Q0YTX7</accession>
<dbReference type="InterPro" id="IPR002364">
    <property type="entry name" value="Quin_OxRdtase/zeta-crystal_CS"/>
</dbReference>
<name>A0A4Q0YTX7_9GAMM</name>
<dbReference type="InterPro" id="IPR020843">
    <property type="entry name" value="ER"/>
</dbReference>
<dbReference type="RefSeq" id="WP_129121154.1">
    <property type="nucleotide sequence ID" value="NZ_PEIB01000003.1"/>
</dbReference>
<feature type="domain" description="Enoyl reductase (ER)" evidence="1">
    <location>
        <begin position="10"/>
        <end position="319"/>
    </location>
</feature>
<dbReference type="Pfam" id="PF13602">
    <property type="entry name" value="ADH_zinc_N_2"/>
    <property type="match status" value="1"/>
</dbReference>
<dbReference type="SMART" id="SM00829">
    <property type="entry name" value="PKS_ER"/>
    <property type="match status" value="1"/>
</dbReference>
<comment type="caution">
    <text evidence="2">The sequence shown here is derived from an EMBL/GenBank/DDBJ whole genome shotgun (WGS) entry which is preliminary data.</text>
</comment>
<reference evidence="2 3" key="1">
    <citation type="submission" date="2017-10" db="EMBL/GenBank/DDBJ databases">
        <title>Nyctiphanis sp. nov., isolated from the stomach of the euphausiid Nyctiphanes simplex (Hansen, 1911) in the Gulf of California.</title>
        <authorList>
            <person name="Gomez-Gil B."/>
            <person name="Aguilar-Mendez M."/>
            <person name="Lopez-Cortes A."/>
            <person name="Gomez-Gutierrez J."/>
            <person name="Roque A."/>
            <person name="Lang E."/>
            <person name="Gonzalez-Castillo A."/>
        </authorList>
    </citation>
    <scope>NUCLEOTIDE SEQUENCE [LARGE SCALE GENOMIC DNA]</scope>
    <source>
        <strain evidence="2 3">CAIM 600</strain>
    </source>
</reference>
<dbReference type="InterPro" id="IPR011032">
    <property type="entry name" value="GroES-like_sf"/>
</dbReference>
<dbReference type="PANTHER" id="PTHR44013">
    <property type="entry name" value="ZINC-TYPE ALCOHOL DEHYDROGENASE-LIKE PROTEIN C16A3.02C"/>
    <property type="match status" value="1"/>
</dbReference>
<dbReference type="Gene3D" id="3.40.50.720">
    <property type="entry name" value="NAD(P)-binding Rossmann-like Domain"/>
    <property type="match status" value="1"/>
</dbReference>
<dbReference type="PANTHER" id="PTHR44013:SF1">
    <property type="entry name" value="ZINC-TYPE ALCOHOL DEHYDROGENASE-LIKE PROTEIN C16A3.02C"/>
    <property type="match status" value="1"/>
</dbReference>